<name>A0A1Z4N5I4_9CYAN</name>
<dbReference type="EMBL" id="AP018248">
    <property type="protein sequence ID" value="BAZ00999.1"/>
    <property type="molecule type" value="Genomic_DNA"/>
</dbReference>
<evidence type="ECO:0000313" key="2">
    <source>
        <dbReference type="Proteomes" id="UP000218785"/>
    </source>
</evidence>
<keyword evidence="2" id="KW-1185">Reference proteome</keyword>
<accession>A0A1Z4N5I4</accession>
<evidence type="ECO:0000313" key="1">
    <source>
        <dbReference type="EMBL" id="BAZ00999.1"/>
    </source>
</evidence>
<sequence length="700" mass="80081">MNRVCTRIKNRFLPHPNPLMSQQRHIIAKTLLELDTGNLADVSSLQEDVSRLLQQQIAPKMERLFDQLVEGDRIIRLDRLVVEVGSVDRQFLADEFGNKLLAALEQTLRDRLTNPLIANNTEIISRDRLGADWEVLLYFLQFGRLPWWVTSGDWEAWFSRWLAVMQTATTWRLPLQELLATNPAVRQRLVEQLPESFRHQMILQLQPAWTSWATLLTQARQLIQSLELSSSTTRYLDRQAWLLILSEISPQQPSTRPLPADTWSLNWLTQVLQTGRSHPLAQQKLRSSIAALPISERSLWLNALAQVLNLTSENLNPSADQTGDRPITDGEILLYFLAFGHLPPGHSSGDLLTRWEAIIQNETFLQIHFRELLINNPAARQRLIAQLPEGFRHQLILKLQPAWIIWRTLLEQARELMQSLSLSDDTCQELERQAWLLLLGEIELDNIPLRPLPVDTWSRNWLAQLLQNSPELREIPSQILSQYLRDIIAALPITEKSLWQTALNQVLTSTSVDINTRSQNLQAAHTLSPAEETAGLFVNQAGLVLLHPFLRNYFNAVGLLDGDAFADQSAQQTAIYLLHYLATRQTDAPEYELVLPKLLCGWLLNEPVNRGIELPEAALMEAENLLQTVINYWQALKSASPDGLRQGFLQRAGKLTRSSDGNWQLQVEQQSIDILLSRLPWGLSMVKLPWMEELLIVEWN</sequence>
<protein>
    <submittedName>
        <fullName evidence="1">Uncharacterized protein</fullName>
    </submittedName>
</protein>
<dbReference type="KEGG" id="ttq:NIES37_49970"/>
<dbReference type="InterPro" id="IPR045538">
    <property type="entry name" value="CIS_TMP"/>
</dbReference>
<dbReference type="AlphaFoldDB" id="A0A1Z4N5I4"/>
<dbReference type="Proteomes" id="UP000218785">
    <property type="component" value="Chromosome"/>
</dbReference>
<proteinExistence type="predicted"/>
<reference evidence="1 2" key="1">
    <citation type="submission" date="2017-06" db="EMBL/GenBank/DDBJ databases">
        <title>Genome sequencing of cyanobaciteial culture collection at National Institute for Environmental Studies (NIES).</title>
        <authorList>
            <person name="Hirose Y."/>
            <person name="Shimura Y."/>
            <person name="Fujisawa T."/>
            <person name="Nakamura Y."/>
            <person name="Kawachi M."/>
        </authorList>
    </citation>
    <scope>NUCLEOTIDE SEQUENCE [LARGE SCALE GENOMIC DNA]</scope>
    <source>
        <strain evidence="1 2">NIES-37</strain>
    </source>
</reference>
<organism evidence="1 2">
    <name type="scientific">Tolypothrix tenuis PCC 7101</name>
    <dbReference type="NCBI Taxonomy" id="231146"/>
    <lineage>
        <taxon>Bacteria</taxon>
        <taxon>Bacillati</taxon>
        <taxon>Cyanobacteriota</taxon>
        <taxon>Cyanophyceae</taxon>
        <taxon>Nostocales</taxon>
        <taxon>Tolypothrichaceae</taxon>
        <taxon>Tolypothrix</taxon>
    </lineage>
</organism>
<dbReference type="Pfam" id="PF19268">
    <property type="entry name" value="CIS_TMP"/>
    <property type="match status" value="2"/>
</dbReference>
<gene>
    <name evidence="1" type="ORF">NIES37_49970</name>
</gene>